<accession>A0AB39Y8J4</accession>
<dbReference type="RefSeq" id="WP_369778927.1">
    <property type="nucleotide sequence ID" value="NZ_CP165727.1"/>
</dbReference>
<protein>
    <submittedName>
        <fullName evidence="2">Uncharacterized protein</fullName>
    </submittedName>
</protein>
<reference evidence="2" key="1">
    <citation type="submission" date="2024-08" db="EMBL/GenBank/DDBJ databases">
        <authorList>
            <person name="Yu S.T."/>
        </authorList>
    </citation>
    <scope>NUCLEOTIDE SEQUENCE</scope>
    <source>
        <strain evidence="2">R33</strain>
    </source>
</reference>
<proteinExistence type="predicted"/>
<name>A0AB39Y8J4_9ACTN</name>
<feature type="region of interest" description="Disordered" evidence="1">
    <location>
        <begin position="159"/>
        <end position="182"/>
    </location>
</feature>
<organism evidence="2">
    <name type="scientific">Streptomyces sp. R33</name>
    <dbReference type="NCBI Taxonomy" id="3238629"/>
    <lineage>
        <taxon>Bacteria</taxon>
        <taxon>Bacillati</taxon>
        <taxon>Actinomycetota</taxon>
        <taxon>Actinomycetes</taxon>
        <taxon>Kitasatosporales</taxon>
        <taxon>Streptomycetaceae</taxon>
        <taxon>Streptomyces</taxon>
    </lineage>
</organism>
<feature type="compositionally biased region" description="Low complexity" evidence="1">
    <location>
        <begin position="68"/>
        <end position="82"/>
    </location>
</feature>
<feature type="compositionally biased region" description="Low complexity" evidence="1">
    <location>
        <begin position="92"/>
        <end position="103"/>
    </location>
</feature>
<gene>
    <name evidence="2" type="ORF">AB5J51_27745</name>
</gene>
<dbReference type="AlphaFoldDB" id="A0AB39Y8J4"/>
<evidence type="ECO:0000313" key="2">
    <source>
        <dbReference type="EMBL" id="XDV66450.1"/>
    </source>
</evidence>
<evidence type="ECO:0000256" key="1">
    <source>
        <dbReference type="SAM" id="MobiDB-lite"/>
    </source>
</evidence>
<feature type="region of interest" description="Disordered" evidence="1">
    <location>
        <begin position="52"/>
        <end position="126"/>
    </location>
</feature>
<dbReference type="EMBL" id="CP165727">
    <property type="protein sequence ID" value="XDV66450.1"/>
    <property type="molecule type" value="Genomic_DNA"/>
</dbReference>
<sequence>MTRPALRTDRRAARWPRLLLLAALLLGIVTMHTLGHPSPSHTMEDAAPAVAVASAGRGADHTPGHASAGLTGTGARTATGTGTDAGTGTGTGTDVDTGTDPGTVSAPVPTHASHDRGSAVEAPPPGSGMDPMSVCLAVLGGLTLLILGAGPAGLRDAAPLGGAARGPRRSGGPDPPSPHELLTRLAVLRV</sequence>